<dbReference type="PANTHER" id="PTHR43028">
    <property type="entry name" value="3'(2'),5'-BISPHOSPHATE NUCLEOTIDASE 1"/>
    <property type="match status" value="1"/>
</dbReference>
<dbReference type="GeneID" id="111118897"/>
<feature type="binding site" evidence="15">
    <location>
        <position position="158"/>
    </location>
    <ligand>
        <name>Mg(2+)</name>
        <dbReference type="ChEBI" id="CHEBI:18420"/>
        <label>1</label>
        <note>catalytic</note>
    </ligand>
</feature>
<evidence type="ECO:0000313" key="17">
    <source>
        <dbReference type="Proteomes" id="UP000694844"/>
    </source>
</evidence>
<feature type="binding site" evidence="15">
    <location>
        <position position="279"/>
    </location>
    <ligand>
        <name>Mg(2+)</name>
        <dbReference type="ChEBI" id="CHEBI:18420"/>
        <label>1</label>
        <note>catalytic</note>
    </ligand>
</feature>
<name>A0A8B8CET9_CRAVI</name>
<evidence type="ECO:0000256" key="14">
    <source>
        <dbReference type="ARBA" id="ARBA00042949"/>
    </source>
</evidence>
<evidence type="ECO:0000256" key="4">
    <source>
        <dbReference type="ARBA" id="ARBA00005152"/>
    </source>
</evidence>
<comment type="catalytic activity">
    <reaction evidence="1">
        <text>a myo-inositol phosphate + H2O = myo-inositol + phosphate</text>
        <dbReference type="Rhea" id="RHEA:24056"/>
        <dbReference type="ChEBI" id="CHEBI:15377"/>
        <dbReference type="ChEBI" id="CHEBI:17268"/>
        <dbReference type="ChEBI" id="CHEBI:43474"/>
        <dbReference type="ChEBI" id="CHEBI:84139"/>
        <dbReference type="EC" id="3.1.3.25"/>
    </reaction>
</comment>
<dbReference type="GO" id="GO:0005794">
    <property type="term" value="C:Golgi apparatus"/>
    <property type="evidence" value="ECO:0007669"/>
    <property type="project" value="UniProtKB-ARBA"/>
</dbReference>
<accession>A0A8B8CET9</accession>
<dbReference type="GO" id="GO:0046854">
    <property type="term" value="P:phosphatidylinositol phosphate biosynthetic process"/>
    <property type="evidence" value="ECO:0007669"/>
    <property type="project" value="InterPro"/>
</dbReference>
<dbReference type="EC" id="3.1.3.25" evidence="6"/>
<sequence>MGPANVRLNPIGAAACFALGLCVVIYIFGFPDWFQKEQKISLKELLSVSIALVERGGSRVREIRDGNTLADRSKGKTKEGADEVLTEGDMESHRAIVYGFGKTFPGLRVISEESDNIRPVSFKLINNVNSQNDEVDKLIKNDISVPFNKVTVWVDPLDATQEYKEDLREYVTVMICVAVNGQPTIGVIHKPFEQKTFWAWVGYGHSSNLKTVENTRKEGSPYNIIISRSHTGDVVESVKKSLGNNTNIIKAGGAGYKTLEVIEGRADAYVHTTRIKKWDICAGNAILSAFHGKMTTLEGAFIDYSSRNEVKNNDGLLATLYDHYKYLEQHVAKPMKHNKDQR</sequence>
<evidence type="ECO:0000313" key="19">
    <source>
        <dbReference type="RefSeq" id="XP_022314423.1"/>
    </source>
</evidence>
<comment type="pathway">
    <text evidence="4">Polyol metabolism; myo-inositol biosynthesis; myo-inositol from D-glucose 6-phosphate: step 2/2.</text>
</comment>
<evidence type="ECO:0000256" key="16">
    <source>
        <dbReference type="SAM" id="Phobius"/>
    </source>
</evidence>
<dbReference type="GO" id="GO:0016020">
    <property type="term" value="C:membrane"/>
    <property type="evidence" value="ECO:0007669"/>
    <property type="project" value="UniProtKB-SubCell"/>
</dbReference>
<dbReference type="InterPro" id="IPR050725">
    <property type="entry name" value="CysQ/Inositol_MonoPase"/>
</dbReference>
<keyword evidence="9" id="KW-0378">Hydrolase</keyword>
<dbReference type="RefSeq" id="XP_022314298.1">
    <property type="nucleotide sequence ID" value="XM_022458590.1"/>
</dbReference>
<dbReference type="PANTHER" id="PTHR43028:SF4">
    <property type="entry name" value="INOSITOL MONOPHOSPHATASE 3"/>
    <property type="match status" value="1"/>
</dbReference>
<evidence type="ECO:0000256" key="3">
    <source>
        <dbReference type="ARBA" id="ARBA00004167"/>
    </source>
</evidence>
<evidence type="ECO:0000256" key="10">
    <source>
        <dbReference type="ARBA" id="ARBA00022842"/>
    </source>
</evidence>
<evidence type="ECO:0000313" key="18">
    <source>
        <dbReference type="RefSeq" id="XP_022314298.1"/>
    </source>
</evidence>
<keyword evidence="12 16" id="KW-0472">Membrane</keyword>
<evidence type="ECO:0000256" key="12">
    <source>
        <dbReference type="ARBA" id="ARBA00023136"/>
    </source>
</evidence>
<evidence type="ECO:0000256" key="6">
    <source>
        <dbReference type="ARBA" id="ARBA00013106"/>
    </source>
</evidence>
<evidence type="ECO:0000256" key="13">
    <source>
        <dbReference type="ARBA" id="ARBA00042119"/>
    </source>
</evidence>
<feature type="transmembrane region" description="Helical" evidence="16">
    <location>
        <begin position="12"/>
        <end position="34"/>
    </location>
</feature>
<evidence type="ECO:0000256" key="7">
    <source>
        <dbReference type="ARBA" id="ARBA00022692"/>
    </source>
</evidence>
<dbReference type="Proteomes" id="UP000694844">
    <property type="component" value="Chromosome 2"/>
</dbReference>
<comment type="similarity">
    <text evidence="5">Belongs to the inositol monophosphatase superfamily.</text>
</comment>
<evidence type="ECO:0000256" key="9">
    <source>
        <dbReference type="ARBA" id="ARBA00022801"/>
    </source>
</evidence>
<evidence type="ECO:0000256" key="5">
    <source>
        <dbReference type="ARBA" id="ARBA00009759"/>
    </source>
</evidence>
<gene>
    <name evidence="18" type="primary">LOC111118897</name>
    <name evidence="19" type="synonym">LOC111118981</name>
</gene>
<feature type="binding site" evidence="15">
    <location>
        <position position="155"/>
    </location>
    <ligand>
        <name>Mg(2+)</name>
        <dbReference type="ChEBI" id="CHEBI:18420"/>
        <label>1</label>
        <note>catalytic</note>
    </ligand>
</feature>
<dbReference type="SUPFAM" id="SSF56655">
    <property type="entry name" value="Carbohydrate phosphatase"/>
    <property type="match status" value="1"/>
</dbReference>
<evidence type="ECO:0000256" key="11">
    <source>
        <dbReference type="ARBA" id="ARBA00022989"/>
    </source>
</evidence>
<feature type="binding site" evidence="15">
    <location>
        <position position="157"/>
    </location>
    <ligand>
        <name>Mg(2+)</name>
        <dbReference type="ChEBI" id="CHEBI:18420"/>
        <label>1</label>
        <note>catalytic</note>
    </ligand>
</feature>
<dbReference type="Gene3D" id="3.30.540.10">
    <property type="entry name" value="Fructose-1,6-Bisphosphatase, subunit A, domain 1"/>
    <property type="match status" value="1"/>
</dbReference>
<dbReference type="Pfam" id="PF00459">
    <property type="entry name" value="Inositol_P"/>
    <property type="match status" value="1"/>
</dbReference>
<dbReference type="GO" id="GO:0052834">
    <property type="term" value="F:inositol monophosphate phosphatase activity"/>
    <property type="evidence" value="ECO:0007669"/>
    <property type="project" value="UniProtKB-EC"/>
</dbReference>
<evidence type="ECO:0000256" key="2">
    <source>
        <dbReference type="ARBA" id="ARBA00001946"/>
    </source>
</evidence>
<dbReference type="Gene3D" id="3.40.190.80">
    <property type="match status" value="1"/>
</dbReference>
<evidence type="ECO:0000256" key="8">
    <source>
        <dbReference type="ARBA" id="ARBA00022723"/>
    </source>
</evidence>
<feature type="binding site" evidence="15">
    <location>
        <position position="112"/>
    </location>
    <ligand>
        <name>Mg(2+)</name>
        <dbReference type="ChEBI" id="CHEBI:18420"/>
        <label>1</label>
        <note>catalytic</note>
    </ligand>
</feature>
<dbReference type="OrthoDB" id="74460at2759"/>
<organism evidence="17 18">
    <name type="scientific">Crassostrea virginica</name>
    <name type="common">Eastern oyster</name>
    <dbReference type="NCBI Taxonomy" id="6565"/>
    <lineage>
        <taxon>Eukaryota</taxon>
        <taxon>Metazoa</taxon>
        <taxon>Spiralia</taxon>
        <taxon>Lophotrochozoa</taxon>
        <taxon>Mollusca</taxon>
        <taxon>Bivalvia</taxon>
        <taxon>Autobranchia</taxon>
        <taxon>Pteriomorphia</taxon>
        <taxon>Ostreida</taxon>
        <taxon>Ostreoidea</taxon>
        <taxon>Ostreidae</taxon>
        <taxon>Crassostrea</taxon>
    </lineage>
</organism>
<reference evidence="18 19" key="1">
    <citation type="submission" date="2025-04" db="UniProtKB">
        <authorList>
            <consortium name="RefSeq"/>
        </authorList>
    </citation>
    <scope>IDENTIFICATION</scope>
    <source>
        <tissue evidence="18 19">Whole sample</tissue>
    </source>
</reference>
<keyword evidence="10 15" id="KW-0460">Magnesium</keyword>
<keyword evidence="11 16" id="KW-1133">Transmembrane helix</keyword>
<evidence type="ECO:0000256" key="1">
    <source>
        <dbReference type="ARBA" id="ARBA00001033"/>
    </source>
</evidence>
<dbReference type="FunFam" id="3.40.190.80:FF:000007">
    <property type="entry name" value="Blast:Putative inositol monophosphatase 3"/>
    <property type="match status" value="1"/>
</dbReference>
<dbReference type="GO" id="GO:0046872">
    <property type="term" value="F:metal ion binding"/>
    <property type="evidence" value="ECO:0007669"/>
    <property type="project" value="UniProtKB-KW"/>
</dbReference>
<comment type="subcellular location">
    <subcellularLocation>
        <location evidence="3">Membrane</location>
        <topology evidence="3">Single-pass membrane protein</topology>
    </subcellularLocation>
</comment>
<dbReference type="InterPro" id="IPR000760">
    <property type="entry name" value="Inositol_monophosphatase-like"/>
</dbReference>
<dbReference type="RefSeq" id="XP_022314423.1">
    <property type="nucleotide sequence ID" value="XM_022458715.1"/>
</dbReference>
<dbReference type="KEGG" id="cvn:111118897"/>
<dbReference type="FunFam" id="3.30.540.10:FF:000012">
    <property type="entry name" value="Blast:Putative inositol monophosphatase 3"/>
    <property type="match status" value="1"/>
</dbReference>
<keyword evidence="8 15" id="KW-0479">Metal-binding</keyword>
<dbReference type="GO" id="GO:0008254">
    <property type="term" value="F:3'-nucleotidase activity"/>
    <property type="evidence" value="ECO:0007669"/>
    <property type="project" value="TreeGrafter"/>
</dbReference>
<comment type="cofactor">
    <cofactor evidence="2 15">
        <name>Mg(2+)</name>
        <dbReference type="ChEBI" id="CHEBI:18420"/>
    </cofactor>
</comment>
<dbReference type="InterPro" id="IPR020550">
    <property type="entry name" value="Inositol_monophosphatase_CS"/>
</dbReference>
<keyword evidence="17" id="KW-1185">Reference proteome</keyword>
<dbReference type="KEGG" id="cvn:111118981"/>
<dbReference type="PROSITE" id="PS00630">
    <property type="entry name" value="IMP_2"/>
    <property type="match status" value="1"/>
</dbReference>
<proteinExistence type="inferred from homology"/>
<keyword evidence="7 16" id="KW-0812">Transmembrane</keyword>
<dbReference type="AlphaFoldDB" id="A0A8B8CET9"/>
<evidence type="ECO:0000256" key="15">
    <source>
        <dbReference type="PIRSR" id="PIRSR600760-2"/>
    </source>
</evidence>
<protein>
    <recommendedName>
        <fullName evidence="6">inositol-phosphate phosphatase</fullName>
        <ecNumber evidence="6">3.1.3.25</ecNumber>
    </recommendedName>
    <alternativeName>
        <fullName evidence="14">Inositol-1(or 4)-monophosphatase 3</fullName>
    </alternativeName>
    <alternativeName>
        <fullName evidence="13">Myo-inositol monophosphatase A3</fullName>
    </alternativeName>
</protein>